<dbReference type="SUPFAM" id="SSF51322">
    <property type="entry name" value="Cyanovirin-N"/>
    <property type="match status" value="2"/>
</dbReference>
<dbReference type="InterPro" id="IPR036673">
    <property type="entry name" value="Cyanovirin-N_sf"/>
</dbReference>
<feature type="domain" description="Cyanovirin-N" evidence="2">
    <location>
        <begin position="26"/>
        <end position="123"/>
    </location>
</feature>
<dbReference type="InterPro" id="IPR011058">
    <property type="entry name" value="Cyanovirin-N"/>
</dbReference>
<dbReference type="OrthoDB" id="5239998at2759"/>
<comment type="caution">
    <text evidence="3">The sequence shown here is derived from an EMBL/GenBank/DDBJ whole genome shotgun (WGS) entry which is preliminary data.</text>
</comment>
<dbReference type="Pfam" id="PF08881">
    <property type="entry name" value="CVNH"/>
    <property type="match status" value="1"/>
</dbReference>
<dbReference type="Gene3D" id="2.30.60.10">
    <property type="entry name" value="Cyanovirin-N"/>
    <property type="match status" value="1"/>
</dbReference>
<dbReference type="OMA" id="NNCIANI"/>
<name>A0A8T2VH12_CERRI</name>
<keyword evidence="1" id="KW-0732">Signal</keyword>
<evidence type="ECO:0000256" key="1">
    <source>
        <dbReference type="SAM" id="SignalP"/>
    </source>
</evidence>
<feature type="chain" id="PRO_5035757248" description="Cyanovirin-N domain-containing protein" evidence="1">
    <location>
        <begin position="24"/>
        <end position="125"/>
    </location>
</feature>
<feature type="signal peptide" evidence="1">
    <location>
        <begin position="1"/>
        <end position="23"/>
    </location>
</feature>
<dbReference type="AlphaFoldDB" id="A0A8T2VH12"/>
<dbReference type="PROSITE" id="PS51257">
    <property type="entry name" value="PROKAR_LIPOPROTEIN"/>
    <property type="match status" value="1"/>
</dbReference>
<keyword evidence="4" id="KW-1185">Reference proteome</keyword>
<evidence type="ECO:0000313" key="4">
    <source>
        <dbReference type="Proteomes" id="UP000825935"/>
    </source>
</evidence>
<dbReference type="Proteomes" id="UP000825935">
    <property type="component" value="Chromosome 2"/>
</dbReference>
<dbReference type="EMBL" id="CM035407">
    <property type="protein sequence ID" value="KAH7444875.1"/>
    <property type="molecule type" value="Genomic_DNA"/>
</dbReference>
<gene>
    <name evidence="3" type="ORF">KP509_02G095200</name>
</gene>
<dbReference type="SMART" id="SM01111">
    <property type="entry name" value="CVNH"/>
    <property type="match status" value="1"/>
</dbReference>
<sequence length="125" mass="12817">MATRQILLFTCVFLVLACSNADASCNFAASCANENLSGTTLSASCAAINGNSVFTSLNLNNKISNNNGKLICPGANFGASCSNIGLSGGHTLFANCKNTNGALIQTSLDLNNCIANINGNLQFCV</sequence>
<evidence type="ECO:0000313" key="3">
    <source>
        <dbReference type="EMBL" id="KAH7444875.1"/>
    </source>
</evidence>
<evidence type="ECO:0000259" key="2">
    <source>
        <dbReference type="SMART" id="SM01111"/>
    </source>
</evidence>
<reference evidence="3" key="1">
    <citation type="submission" date="2021-08" db="EMBL/GenBank/DDBJ databases">
        <title>WGS assembly of Ceratopteris richardii.</title>
        <authorList>
            <person name="Marchant D.B."/>
            <person name="Chen G."/>
            <person name="Jenkins J."/>
            <person name="Shu S."/>
            <person name="Leebens-Mack J."/>
            <person name="Grimwood J."/>
            <person name="Schmutz J."/>
            <person name="Soltis P."/>
            <person name="Soltis D."/>
            <person name="Chen Z.-H."/>
        </authorList>
    </citation>
    <scope>NUCLEOTIDE SEQUENCE</scope>
    <source>
        <strain evidence="3">Whitten #5841</strain>
        <tissue evidence="3">Leaf</tissue>
    </source>
</reference>
<accession>A0A8T2VH12</accession>
<organism evidence="3 4">
    <name type="scientific">Ceratopteris richardii</name>
    <name type="common">Triangle waterfern</name>
    <dbReference type="NCBI Taxonomy" id="49495"/>
    <lineage>
        <taxon>Eukaryota</taxon>
        <taxon>Viridiplantae</taxon>
        <taxon>Streptophyta</taxon>
        <taxon>Embryophyta</taxon>
        <taxon>Tracheophyta</taxon>
        <taxon>Polypodiopsida</taxon>
        <taxon>Polypodiidae</taxon>
        <taxon>Polypodiales</taxon>
        <taxon>Pteridineae</taxon>
        <taxon>Pteridaceae</taxon>
        <taxon>Parkerioideae</taxon>
        <taxon>Ceratopteris</taxon>
    </lineage>
</organism>
<protein>
    <recommendedName>
        <fullName evidence="2">Cyanovirin-N domain-containing protein</fullName>
    </recommendedName>
</protein>
<proteinExistence type="predicted"/>